<comment type="caution">
    <text evidence="5">Lacks conserved residue(s) required for the propagation of feature annotation.</text>
</comment>
<feature type="active site" description="Proton acceptor" evidence="5">
    <location>
        <position position="63"/>
    </location>
</feature>
<feature type="binding site" evidence="5">
    <location>
        <position position="216"/>
    </location>
    <ligand>
        <name>NADP(+)</name>
        <dbReference type="ChEBI" id="CHEBI:58349"/>
    </ligand>
</feature>
<evidence type="ECO:0000259" key="6">
    <source>
        <dbReference type="Pfam" id="PF01488"/>
    </source>
</evidence>
<dbReference type="HAMAP" id="MF_00222">
    <property type="entry name" value="Shikimate_DH_AroE"/>
    <property type="match status" value="1"/>
</dbReference>
<dbReference type="EMBL" id="JAGZCZ010000010">
    <property type="protein sequence ID" value="MBS5520256.1"/>
    <property type="molecule type" value="Genomic_DNA"/>
</dbReference>
<evidence type="ECO:0000256" key="1">
    <source>
        <dbReference type="ARBA" id="ARBA00004871"/>
    </source>
</evidence>
<keyword evidence="5" id="KW-0028">Amino-acid biosynthesis</keyword>
<keyword evidence="3 5" id="KW-0057">Aromatic amino acid biosynthesis</keyword>
<comment type="function">
    <text evidence="5">Involved in the biosynthesis of the chorismate, which leads to the biosynthesis of aromatic amino acids. Catalyzes the reversible NADPH linked reduction of 3-dehydroshikimate (DHSA) to yield shikimate (SA).</text>
</comment>
<dbReference type="Proteomes" id="UP000754226">
    <property type="component" value="Unassembled WGS sequence"/>
</dbReference>
<dbReference type="InterPro" id="IPR036291">
    <property type="entry name" value="NAD(P)-bd_dom_sf"/>
</dbReference>
<organism evidence="8 9">
    <name type="scientific">Acidaminococcus intestini</name>
    <dbReference type="NCBI Taxonomy" id="187327"/>
    <lineage>
        <taxon>Bacteria</taxon>
        <taxon>Bacillati</taxon>
        <taxon>Bacillota</taxon>
        <taxon>Negativicutes</taxon>
        <taxon>Acidaminococcales</taxon>
        <taxon>Acidaminococcaceae</taxon>
        <taxon>Acidaminococcus</taxon>
    </lineage>
</organism>
<evidence type="ECO:0000256" key="3">
    <source>
        <dbReference type="ARBA" id="ARBA00023141"/>
    </source>
</evidence>
<evidence type="ECO:0000256" key="5">
    <source>
        <dbReference type="HAMAP-Rule" id="MF_00222"/>
    </source>
</evidence>
<dbReference type="InterPro" id="IPR046346">
    <property type="entry name" value="Aminoacid_DH-like_N_sf"/>
</dbReference>
<dbReference type="Pfam" id="PF01488">
    <property type="entry name" value="Shikimate_DH"/>
    <property type="match status" value="1"/>
</dbReference>
<feature type="binding site" evidence="5">
    <location>
        <position position="218"/>
    </location>
    <ligand>
        <name>shikimate</name>
        <dbReference type="ChEBI" id="CHEBI:36208"/>
    </ligand>
</feature>
<feature type="domain" description="Shikimate dehydrogenase substrate binding N-terminal" evidence="7">
    <location>
        <begin position="5"/>
        <end position="86"/>
    </location>
</feature>
<comment type="catalytic activity">
    <reaction evidence="4 5">
        <text>shikimate + NADP(+) = 3-dehydroshikimate + NADPH + H(+)</text>
        <dbReference type="Rhea" id="RHEA:17737"/>
        <dbReference type="ChEBI" id="CHEBI:15378"/>
        <dbReference type="ChEBI" id="CHEBI:16630"/>
        <dbReference type="ChEBI" id="CHEBI:36208"/>
        <dbReference type="ChEBI" id="CHEBI:57783"/>
        <dbReference type="ChEBI" id="CHEBI:58349"/>
        <dbReference type="EC" id="1.1.1.25"/>
    </reaction>
</comment>
<dbReference type="GO" id="GO:0008652">
    <property type="term" value="P:amino acid biosynthetic process"/>
    <property type="evidence" value="ECO:0007669"/>
    <property type="project" value="UniProtKB-KW"/>
</dbReference>
<reference evidence="8" key="1">
    <citation type="submission" date="2021-02" db="EMBL/GenBank/DDBJ databases">
        <title>Infant gut strain persistence is associated with maternal origin, phylogeny, and functional potential including surface adhesion and iron acquisition.</title>
        <authorList>
            <person name="Lou Y.C."/>
        </authorList>
    </citation>
    <scope>NUCLEOTIDE SEQUENCE</scope>
    <source>
        <strain evidence="8">L3_106_000M1_dasL3_106_000M1_concoct_15</strain>
    </source>
</reference>
<dbReference type="GO" id="GO:0009423">
    <property type="term" value="P:chorismate biosynthetic process"/>
    <property type="evidence" value="ECO:0007669"/>
    <property type="project" value="UniProtKB-UniRule"/>
</dbReference>
<dbReference type="InterPro" id="IPR022893">
    <property type="entry name" value="Shikimate_DH_fam"/>
</dbReference>
<dbReference type="InterPro" id="IPR013708">
    <property type="entry name" value="Shikimate_DH-bd_N"/>
</dbReference>
<feature type="binding site" evidence="5">
    <location>
        <position position="239"/>
    </location>
    <ligand>
        <name>NADP(+)</name>
        <dbReference type="ChEBI" id="CHEBI:58349"/>
    </ligand>
</feature>
<comment type="subunit">
    <text evidence="5">Homodimer.</text>
</comment>
<dbReference type="GO" id="GO:0050661">
    <property type="term" value="F:NADP binding"/>
    <property type="evidence" value="ECO:0007669"/>
    <property type="project" value="TreeGrafter"/>
</dbReference>
<evidence type="ECO:0000256" key="4">
    <source>
        <dbReference type="ARBA" id="ARBA00049442"/>
    </source>
</evidence>
<dbReference type="SUPFAM" id="SSF51735">
    <property type="entry name" value="NAD(P)-binding Rossmann-fold domains"/>
    <property type="match status" value="1"/>
</dbReference>
<sequence>MKVGLVGKVLGHSWSPKIHKAFFKEMGIAGTYELIEVPQDKIDDFFASAAQHFDGLNVTIPYKVKALQHMPAMSQAAQKIGAANTLVFTKERKEAHNTDYLGFGRLLAHEGIHLSGKRIIVLGTGGAARAVLQYVLDQGPKEIIIMARNMEKGKRELSEFLERAPEVTMMDYAHQRDLPFHDTIINTTPVGMSPHTGFSPVRPEVFAKTREAAVDIVYNPTETKFMHLAKRAGVPSCNGLYMLVAQAIASEEIWLDQKVDGSIVERIAALLEEELHG</sequence>
<comment type="pathway">
    <text evidence="1 5">Metabolic intermediate biosynthesis; chorismate biosynthesis; chorismate from D-erythrose 4-phosphate and phosphoenolpyruvate: step 4/7.</text>
</comment>
<gene>
    <name evidence="5" type="primary">aroE</name>
    <name evidence="8" type="ORF">KHX13_08045</name>
</gene>
<dbReference type="GO" id="GO:0004764">
    <property type="term" value="F:shikimate 3-dehydrogenase (NADP+) activity"/>
    <property type="evidence" value="ECO:0007669"/>
    <property type="project" value="UniProtKB-UniRule"/>
</dbReference>
<dbReference type="PANTHER" id="PTHR21089">
    <property type="entry name" value="SHIKIMATE DEHYDROGENASE"/>
    <property type="match status" value="1"/>
</dbReference>
<evidence type="ECO:0000256" key="2">
    <source>
        <dbReference type="ARBA" id="ARBA00012962"/>
    </source>
</evidence>
<dbReference type="SUPFAM" id="SSF53223">
    <property type="entry name" value="Aminoacid dehydrogenase-like, N-terminal domain"/>
    <property type="match status" value="1"/>
</dbReference>
<dbReference type="EC" id="1.1.1.25" evidence="2 5"/>
<evidence type="ECO:0000259" key="7">
    <source>
        <dbReference type="Pfam" id="PF08501"/>
    </source>
</evidence>
<feature type="binding site" evidence="5">
    <location>
        <position position="246"/>
    </location>
    <ligand>
        <name>shikimate</name>
        <dbReference type="ChEBI" id="CHEBI:36208"/>
    </ligand>
</feature>
<proteinExistence type="inferred from homology"/>
<dbReference type="InterPro" id="IPR006151">
    <property type="entry name" value="Shikm_DH/Glu-tRNA_Rdtase"/>
</dbReference>
<accession>A0A943EEL3</accession>
<dbReference type="Gene3D" id="3.40.50.10860">
    <property type="entry name" value="Leucine Dehydrogenase, chain A, domain 1"/>
    <property type="match status" value="1"/>
</dbReference>
<dbReference type="AlphaFoldDB" id="A0A943EEL3"/>
<feature type="domain" description="Quinate/shikimate 5-dehydrogenase/glutamyl-tRNA reductase" evidence="6">
    <location>
        <begin position="112"/>
        <end position="171"/>
    </location>
</feature>
<dbReference type="PANTHER" id="PTHR21089:SF1">
    <property type="entry name" value="BIFUNCTIONAL 3-DEHYDROQUINATE DEHYDRATASE_SHIKIMATE DEHYDROGENASE, CHLOROPLASTIC"/>
    <property type="match status" value="1"/>
</dbReference>
<feature type="binding site" evidence="5">
    <location>
        <begin position="13"/>
        <end position="15"/>
    </location>
    <ligand>
        <name>shikimate</name>
        <dbReference type="ChEBI" id="CHEBI:36208"/>
    </ligand>
</feature>
<feature type="binding site" evidence="5">
    <location>
        <position position="99"/>
    </location>
    <ligand>
        <name>shikimate</name>
        <dbReference type="ChEBI" id="CHEBI:36208"/>
    </ligand>
</feature>
<dbReference type="GO" id="GO:0019632">
    <property type="term" value="P:shikimate metabolic process"/>
    <property type="evidence" value="ECO:0007669"/>
    <property type="project" value="TreeGrafter"/>
</dbReference>
<dbReference type="GO" id="GO:0009073">
    <property type="term" value="P:aromatic amino acid family biosynthetic process"/>
    <property type="evidence" value="ECO:0007669"/>
    <property type="project" value="UniProtKB-KW"/>
</dbReference>
<protein>
    <recommendedName>
        <fullName evidence="2 5">Shikimate dehydrogenase (NADP(+))</fullName>
        <shortName evidence="5">SDH</shortName>
        <ecNumber evidence="2 5">1.1.1.25</ecNumber>
    </recommendedName>
</protein>
<dbReference type="GO" id="GO:0005829">
    <property type="term" value="C:cytosol"/>
    <property type="evidence" value="ECO:0007669"/>
    <property type="project" value="TreeGrafter"/>
</dbReference>
<feature type="binding site" evidence="5">
    <location>
        <position position="84"/>
    </location>
    <ligand>
        <name>shikimate</name>
        <dbReference type="ChEBI" id="CHEBI:36208"/>
    </ligand>
</feature>
<evidence type="ECO:0000313" key="8">
    <source>
        <dbReference type="EMBL" id="MBS5520256.1"/>
    </source>
</evidence>
<dbReference type="CDD" id="cd01065">
    <property type="entry name" value="NAD_bind_Shikimate_DH"/>
    <property type="match status" value="1"/>
</dbReference>
<keyword evidence="5" id="KW-0560">Oxidoreductase</keyword>
<dbReference type="Pfam" id="PF08501">
    <property type="entry name" value="Shikimate_dh_N"/>
    <property type="match status" value="1"/>
</dbReference>
<dbReference type="Gene3D" id="3.40.50.720">
    <property type="entry name" value="NAD(P)-binding Rossmann-like Domain"/>
    <property type="match status" value="1"/>
</dbReference>
<keyword evidence="5" id="KW-0521">NADP</keyword>
<evidence type="ECO:0000313" key="9">
    <source>
        <dbReference type="Proteomes" id="UP000754226"/>
    </source>
</evidence>
<comment type="similarity">
    <text evidence="5">Belongs to the shikimate dehydrogenase family.</text>
</comment>
<name>A0A943EEL3_9FIRM</name>
<feature type="binding site" evidence="5">
    <location>
        <position position="59"/>
    </location>
    <ligand>
        <name>shikimate</name>
        <dbReference type="ChEBI" id="CHEBI:36208"/>
    </ligand>
</feature>
<comment type="caution">
    <text evidence="8">The sequence shown here is derived from an EMBL/GenBank/DDBJ whole genome shotgun (WGS) entry which is preliminary data.</text>
</comment>